<dbReference type="Gene3D" id="2.60.210.10">
    <property type="entry name" value="Apoptosis, Tumor Necrosis Factor Receptor Associated Protein 2, Chain A"/>
    <property type="match status" value="1"/>
</dbReference>
<gene>
    <name evidence="13" type="ORF">CTI12_AA355890</name>
</gene>
<protein>
    <recommendedName>
        <fullName evidence="4">RING-type E3 ubiquitin transferase</fullName>
        <ecNumber evidence="4">2.3.2.27</ecNumber>
    </recommendedName>
</protein>
<comment type="caution">
    <text evidence="13">The sequence shown here is derived from an EMBL/GenBank/DDBJ whole genome shotgun (WGS) entry which is preliminary data.</text>
</comment>
<feature type="region of interest" description="Disordered" evidence="11">
    <location>
        <begin position="737"/>
        <end position="761"/>
    </location>
</feature>
<comment type="catalytic activity">
    <reaction evidence="1">
        <text>S-ubiquitinyl-[E2 ubiquitin-conjugating enzyme]-L-cysteine + [acceptor protein]-L-lysine = [E2 ubiquitin-conjugating enzyme]-L-cysteine + N(6)-ubiquitinyl-[acceptor protein]-L-lysine.</text>
        <dbReference type="EC" id="2.3.2.27"/>
    </reaction>
</comment>
<dbReference type="GO" id="GO:0006511">
    <property type="term" value="P:ubiquitin-dependent protein catabolic process"/>
    <property type="evidence" value="ECO:0007669"/>
    <property type="project" value="InterPro"/>
</dbReference>
<dbReference type="InterPro" id="IPR013010">
    <property type="entry name" value="Znf_SIAH"/>
</dbReference>
<dbReference type="Proteomes" id="UP000245207">
    <property type="component" value="Unassembled WGS sequence"/>
</dbReference>
<evidence type="ECO:0000256" key="7">
    <source>
        <dbReference type="ARBA" id="ARBA00022771"/>
    </source>
</evidence>
<organism evidence="13 14">
    <name type="scientific">Artemisia annua</name>
    <name type="common">Sweet wormwood</name>
    <dbReference type="NCBI Taxonomy" id="35608"/>
    <lineage>
        <taxon>Eukaryota</taxon>
        <taxon>Viridiplantae</taxon>
        <taxon>Streptophyta</taxon>
        <taxon>Embryophyta</taxon>
        <taxon>Tracheophyta</taxon>
        <taxon>Spermatophyta</taxon>
        <taxon>Magnoliopsida</taxon>
        <taxon>eudicotyledons</taxon>
        <taxon>Gunneridae</taxon>
        <taxon>Pentapetalae</taxon>
        <taxon>asterids</taxon>
        <taxon>campanulids</taxon>
        <taxon>Asterales</taxon>
        <taxon>Asteraceae</taxon>
        <taxon>Asteroideae</taxon>
        <taxon>Anthemideae</taxon>
        <taxon>Artemisiinae</taxon>
        <taxon>Artemisia</taxon>
    </lineage>
</organism>
<feature type="compositionally biased region" description="Basic and acidic residues" evidence="11">
    <location>
        <begin position="625"/>
        <end position="635"/>
    </location>
</feature>
<evidence type="ECO:0000256" key="1">
    <source>
        <dbReference type="ARBA" id="ARBA00000900"/>
    </source>
</evidence>
<evidence type="ECO:0000256" key="2">
    <source>
        <dbReference type="ARBA" id="ARBA00004906"/>
    </source>
</evidence>
<dbReference type="STRING" id="35608.A0A2U1MPL5"/>
<evidence type="ECO:0000259" key="12">
    <source>
        <dbReference type="PROSITE" id="PS51081"/>
    </source>
</evidence>
<keyword evidence="7 10" id="KW-0863">Zinc-finger</keyword>
<evidence type="ECO:0000256" key="10">
    <source>
        <dbReference type="PROSITE-ProRule" id="PRU00455"/>
    </source>
</evidence>
<evidence type="ECO:0000256" key="9">
    <source>
        <dbReference type="ARBA" id="ARBA00022833"/>
    </source>
</evidence>
<feature type="compositionally biased region" description="Basic and acidic residues" evidence="11">
    <location>
        <begin position="840"/>
        <end position="849"/>
    </location>
</feature>
<evidence type="ECO:0000256" key="6">
    <source>
        <dbReference type="ARBA" id="ARBA00022723"/>
    </source>
</evidence>
<feature type="region of interest" description="Disordered" evidence="11">
    <location>
        <begin position="55"/>
        <end position="86"/>
    </location>
</feature>
<evidence type="ECO:0000313" key="14">
    <source>
        <dbReference type="Proteomes" id="UP000245207"/>
    </source>
</evidence>
<keyword evidence="6" id="KW-0479">Metal-binding</keyword>
<dbReference type="FunFam" id="3.30.40.10:FF:000041">
    <property type="entry name" value="E3 ubiquitin-protein ligase SINAT3"/>
    <property type="match status" value="1"/>
</dbReference>
<dbReference type="Pfam" id="PF21361">
    <property type="entry name" value="Sina_ZnF"/>
    <property type="match status" value="1"/>
</dbReference>
<dbReference type="UniPathway" id="UPA00143"/>
<name>A0A2U1MPL5_ARTAN</name>
<dbReference type="SUPFAM" id="SSF49599">
    <property type="entry name" value="TRAF domain-like"/>
    <property type="match status" value="1"/>
</dbReference>
<dbReference type="PANTHER" id="PTHR34962:SF1">
    <property type="entry name" value="EMBRYO DEFECTIVE 1703-RELATED"/>
    <property type="match status" value="1"/>
</dbReference>
<dbReference type="PROSITE" id="PS51081">
    <property type="entry name" value="ZF_SIAH"/>
    <property type="match status" value="1"/>
</dbReference>
<dbReference type="CDD" id="cd16571">
    <property type="entry name" value="RING-HC_SIAHs"/>
    <property type="match status" value="1"/>
</dbReference>
<proteinExistence type="inferred from homology"/>
<dbReference type="InterPro" id="IPR018121">
    <property type="entry name" value="7-in-absentia-prot_TRAF-dom"/>
</dbReference>
<dbReference type="InterPro" id="IPR008974">
    <property type="entry name" value="TRAF-like"/>
</dbReference>
<dbReference type="Pfam" id="PF03145">
    <property type="entry name" value="Sina_TRAF"/>
    <property type="match status" value="1"/>
</dbReference>
<dbReference type="InterPro" id="IPR013083">
    <property type="entry name" value="Znf_RING/FYVE/PHD"/>
</dbReference>
<dbReference type="EC" id="2.3.2.27" evidence="4"/>
<feature type="region of interest" description="Disordered" evidence="11">
    <location>
        <begin position="807"/>
        <end position="858"/>
    </location>
</feature>
<dbReference type="FunFam" id="2.60.210.10:FF:000004">
    <property type="entry name" value="E3 ubiquitin-protein ligase SINAT5-like"/>
    <property type="match status" value="1"/>
</dbReference>
<keyword evidence="8" id="KW-0833">Ubl conjugation pathway</keyword>
<evidence type="ECO:0000256" key="4">
    <source>
        <dbReference type="ARBA" id="ARBA00012483"/>
    </source>
</evidence>
<sequence>MDQSVALKIFGSNTINLDRIDEMNFTRWKEKMKFFLTALKVHYVLERPQMGVLTEEEQRKRGQDKKLCKGNNLRKNNKGNDKKRKGIWNSYKDNMNHYLDYKCHNGHTLCSTCKTRVHNRCPTCRQELGDIRCLALEKVAESLEFPCKYCSLGCPEIFPYYSKLKHELMCNFRPYSCPYAGSECSVVGDIPFLVTHLRDDHKVDMHSGTTFNHRYVKSNPREVENATWMLTVFNCFGQYFCLHFEAFQLSMAPVYMAFVRFMGDEQDARNYSYSLEVGGNGRKLTWEGTPRSIRDGHRKVRDSHDGLIIQRNMALFFSGGERKELKLRVTGRIWKEPPNPDAPQNHICILVKSHLYVTITRGVLLRFITISLLTFISSTHLLTSHSYLNSWANQYKADSEYWGIGSNPIFTVFQDFSGKVDKVEVNEDEIALRTRAGSSVDDLENASEVENVKVLEKVRYAKVLAKEMEIGEKVVSPNSSVVKVVTFDKESGFVGSVRSFVGKRGFVPRVTKVGVSLFCGLIVVLVIKAFFGEGKGGKEEFTSLEKEMLRRKIKARTVKEKSVKGSVEVVPDFKEVETVFSERPRVDKDELMNSIVKVKELNDNSMEFDGKIQEIRAMARHAREIEKREGEKSNEEDNESTNDEANETEVNGIVPESFDVSQGDDVSRNLSELSGNESNVEDNGSINNEASENEVNCIEPASVDVPQSDTNRVVKGMSSDNGNVGNSDVLRSEVTHNDESVVQDEMPNLLDTEKPVEKESVRPKLRIISSVKEAREFLQKKKLDKKVETEEPQVSYFDEVPDTISNHEVFDFPNGSTLSNNKSPKDTNLGDKGNVLTKNGDAKDEKEKSVTSSDAKAGELERANREKWMEENFHEFEPMVEKIRSGFRNNYMVAKEKVKEDLNLVSELKMLQRDDSESELEWMKDEKLREIVFQVRENELMGRDPFYLMDPEDKALFFKGLENKVEKVNEELRDLHEYLHSNIENLDYGADGISLYDSPEKIVPRWKGPPPATTMSQESLDDYLDQRKALFAETLGNSDLVKRDSQSSVQSTNEKVENKNLKSSKTVIEGSDGSIKPGKKSGKEFWQHTKKWSRGFIDSYNAESDPETKAVMKDIGKDLDRWITEKEIQDAADVMNKVPEKGKKFIAEKINKLKREMELFGPQAVVSRYSEYGDEEEIDYYWWLDLPFLLCIELYIDGDGDGDQRIGFYSLEMAADLELDPKPHHIIAFEDAGDCKNFCYIINAHMEMLGNGNAFVVPQKPKDTYQEARANGFNVTVIRKGELKLDVDQTLEEVEEKIEEIGSKMYHDKIMKGRNVNVDSVMKGVFGLKKPTQRRRSKKKLKKPTK</sequence>
<keyword evidence="14" id="KW-1185">Reference proteome</keyword>
<dbReference type="EMBL" id="PKPP01004687">
    <property type="protein sequence ID" value="PWA63221.1"/>
    <property type="molecule type" value="Genomic_DNA"/>
</dbReference>
<feature type="compositionally biased region" description="Basic residues" evidence="11">
    <location>
        <begin position="75"/>
        <end position="86"/>
    </location>
</feature>
<evidence type="ECO:0000256" key="5">
    <source>
        <dbReference type="ARBA" id="ARBA00022679"/>
    </source>
</evidence>
<feature type="region of interest" description="Disordered" evidence="11">
    <location>
        <begin position="625"/>
        <end position="687"/>
    </location>
</feature>
<feature type="compositionally biased region" description="Acidic residues" evidence="11">
    <location>
        <begin position="636"/>
        <end position="647"/>
    </location>
</feature>
<dbReference type="GO" id="GO:0005737">
    <property type="term" value="C:cytoplasm"/>
    <property type="evidence" value="ECO:0007669"/>
    <property type="project" value="InterPro"/>
</dbReference>
<evidence type="ECO:0000256" key="11">
    <source>
        <dbReference type="SAM" id="MobiDB-lite"/>
    </source>
</evidence>
<accession>A0A2U1MPL5</accession>
<dbReference type="GO" id="GO:0008270">
    <property type="term" value="F:zinc ion binding"/>
    <property type="evidence" value="ECO:0007669"/>
    <property type="project" value="UniProtKB-KW"/>
</dbReference>
<comment type="pathway">
    <text evidence="2">Protein modification; protein ubiquitination.</text>
</comment>
<evidence type="ECO:0000313" key="13">
    <source>
        <dbReference type="EMBL" id="PWA63221.1"/>
    </source>
</evidence>
<evidence type="ECO:0000256" key="3">
    <source>
        <dbReference type="ARBA" id="ARBA00009119"/>
    </source>
</evidence>
<keyword evidence="5" id="KW-0808">Transferase</keyword>
<feature type="compositionally biased region" description="Basic and acidic residues" evidence="11">
    <location>
        <begin position="751"/>
        <end position="761"/>
    </location>
</feature>
<dbReference type="GO" id="GO:0061630">
    <property type="term" value="F:ubiquitin protein ligase activity"/>
    <property type="evidence" value="ECO:0007669"/>
    <property type="project" value="UniProtKB-EC"/>
</dbReference>
<keyword evidence="9" id="KW-0862">Zinc</keyword>
<feature type="compositionally biased region" description="Basic and acidic residues" evidence="11">
    <location>
        <begin position="56"/>
        <end position="67"/>
    </location>
</feature>
<dbReference type="Gene3D" id="3.30.40.10">
    <property type="entry name" value="Zinc/RING finger domain, C3HC4 (zinc finger)"/>
    <property type="match status" value="1"/>
</dbReference>
<dbReference type="CDD" id="cd03829">
    <property type="entry name" value="Sina"/>
    <property type="match status" value="1"/>
</dbReference>
<feature type="compositionally biased region" description="Polar residues" evidence="11">
    <location>
        <begin position="668"/>
        <end position="687"/>
    </location>
</feature>
<evidence type="ECO:0000256" key="8">
    <source>
        <dbReference type="ARBA" id="ARBA00022786"/>
    </source>
</evidence>
<dbReference type="GO" id="GO:0016567">
    <property type="term" value="P:protein ubiquitination"/>
    <property type="evidence" value="ECO:0007669"/>
    <property type="project" value="UniProtKB-UniPathway"/>
</dbReference>
<reference evidence="13 14" key="1">
    <citation type="journal article" date="2018" name="Mol. Plant">
        <title>The genome of Artemisia annua provides insight into the evolution of Asteraceae family and artemisinin biosynthesis.</title>
        <authorList>
            <person name="Shen Q."/>
            <person name="Zhang L."/>
            <person name="Liao Z."/>
            <person name="Wang S."/>
            <person name="Yan T."/>
            <person name="Shi P."/>
            <person name="Liu M."/>
            <person name="Fu X."/>
            <person name="Pan Q."/>
            <person name="Wang Y."/>
            <person name="Lv Z."/>
            <person name="Lu X."/>
            <person name="Zhang F."/>
            <person name="Jiang W."/>
            <person name="Ma Y."/>
            <person name="Chen M."/>
            <person name="Hao X."/>
            <person name="Li L."/>
            <person name="Tang Y."/>
            <person name="Lv G."/>
            <person name="Zhou Y."/>
            <person name="Sun X."/>
            <person name="Brodelius P.E."/>
            <person name="Rose J.K.C."/>
            <person name="Tang K."/>
        </authorList>
    </citation>
    <scope>NUCLEOTIDE SEQUENCE [LARGE SCALE GENOMIC DNA]</scope>
    <source>
        <strain evidence="14">cv. Huhao1</strain>
        <tissue evidence="13">Leaf</tissue>
    </source>
</reference>
<dbReference type="OrthoDB" id="611606at2759"/>
<feature type="domain" description="SIAH-type" evidence="12">
    <location>
        <begin position="142"/>
        <end position="202"/>
    </location>
</feature>
<dbReference type="PANTHER" id="PTHR34962">
    <property type="entry name" value="EMBRYO DEFECTIVE 1703-RELATED"/>
    <property type="match status" value="1"/>
</dbReference>
<comment type="similarity">
    <text evidence="3">Belongs to the SINA (Seven in absentia) family.</text>
</comment>